<name>A0A975B8Q5_9BACT</name>
<dbReference type="KEGG" id="dli:dnl_33730"/>
<dbReference type="Gene3D" id="3.50.50.60">
    <property type="entry name" value="FAD/NAD(P)-binding domain"/>
    <property type="match status" value="1"/>
</dbReference>
<reference evidence="1" key="1">
    <citation type="journal article" date="2021" name="Microb. Physiol.">
        <title>Proteogenomic Insights into the Physiology of Marine, Sulfate-Reducing, Filamentous Desulfonema limicola and Desulfonema magnum.</title>
        <authorList>
            <person name="Schnaars V."/>
            <person name="Wohlbrand L."/>
            <person name="Scheve S."/>
            <person name="Hinrichs C."/>
            <person name="Reinhardt R."/>
            <person name="Rabus R."/>
        </authorList>
    </citation>
    <scope>NUCLEOTIDE SEQUENCE</scope>
    <source>
        <strain evidence="1">5ac10</strain>
    </source>
</reference>
<dbReference type="RefSeq" id="WP_207687122.1">
    <property type="nucleotide sequence ID" value="NZ_CP061799.1"/>
</dbReference>
<proteinExistence type="predicted"/>
<sequence>MNNQLQKSTVLQENSKVAIIGGGPAGAFFAIQLLDQAKQACKNISVIIIEKKGFLKSGNTRCMLKGCNYCAGEISPQLHKALLELNITLPRELICQEFTHIWFHSLWKNFPLKIPPGQKMYSIFRGTLPPGRSDIEQGFDNFILQKAIKQGAEAVFGEAVNIKYNALGKPLLSVKKPSGDIYTIESDFTAICTGINSKNNFFQSYKKINPQFIQPKTRPALIFELNPGQDYLKKYMDKEIYFIKSGSKDLQLEYIALIPKGKWLTVAIIGKSIDRASSSRDIDKIIKAFFFIPSIKTILPHMTHKNTPVSCICTPYMAIKPAKQPFSNKTAMTGDALGARLYRDGLYSAFISGQKLAETVINTGTDKQSLLQGYGPVIQWLKKDNFFGILIFEITRIVLNSPILSRILYQAFATEMKFKQTQKWYLGNLFLKTATGAADYQAVLLKFISAPVIRSILTGTCKTGRNILTELFFNIKWEDYGRYPTVIIKEKRDYIKKSIAAHLGINLDHTPEMERMYAIKIRASSEVIFQELGRFGDVKGKFLRLRFVDVKRISGKPNQEGAVVSYCAKNLPVSMDIRLKRSIPGQTLFYEPEELFAVNGKLIFEIRPTIDGNNRLVIYTGFDFKKGDNIVSRIFWKYFKKFFPEYAHDVVWNHAICCIKGEAEKHNP</sequence>
<evidence type="ECO:0000313" key="2">
    <source>
        <dbReference type="Proteomes" id="UP000663720"/>
    </source>
</evidence>
<gene>
    <name evidence="1" type="ORF">dnl_33730</name>
</gene>
<dbReference type="InterPro" id="IPR036188">
    <property type="entry name" value="FAD/NAD-bd_sf"/>
</dbReference>
<dbReference type="PANTHER" id="PTHR42685">
    <property type="entry name" value="GERANYLGERANYL DIPHOSPHATE REDUCTASE"/>
    <property type="match status" value="1"/>
</dbReference>
<keyword evidence="2" id="KW-1185">Reference proteome</keyword>
<protein>
    <submittedName>
        <fullName evidence="1">FAD/NAD(P)-binding domain-containing protein</fullName>
    </submittedName>
</protein>
<dbReference type="SUPFAM" id="SSF51905">
    <property type="entry name" value="FAD/NAD(P)-binding domain"/>
    <property type="match status" value="1"/>
</dbReference>
<accession>A0A975B8Q5</accession>
<dbReference type="AlphaFoldDB" id="A0A975B8Q5"/>
<organism evidence="1 2">
    <name type="scientific">Desulfonema limicola</name>
    <dbReference type="NCBI Taxonomy" id="45656"/>
    <lineage>
        <taxon>Bacteria</taxon>
        <taxon>Pseudomonadati</taxon>
        <taxon>Thermodesulfobacteriota</taxon>
        <taxon>Desulfobacteria</taxon>
        <taxon>Desulfobacterales</taxon>
        <taxon>Desulfococcaceae</taxon>
        <taxon>Desulfonema</taxon>
    </lineage>
</organism>
<dbReference type="PANTHER" id="PTHR42685:SF4">
    <property type="entry name" value="GERANYLGERANYL DIPHOSPHATE REDUCTASE, CHLOROPLASTIC"/>
    <property type="match status" value="1"/>
</dbReference>
<dbReference type="EMBL" id="CP061799">
    <property type="protein sequence ID" value="QTA81049.1"/>
    <property type="molecule type" value="Genomic_DNA"/>
</dbReference>
<dbReference type="InterPro" id="IPR050407">
    <property type="entry name" value="Geranylgeranyl_reductase"/>
</dbReference>
<evidence type="ECO:0000313" key="1">
    <source>
        <dbReference type="EMBL" id="QTA81049.1"/>
    </source>
</evidence>
<dbReference type="Proteomes" id="UP000663720">
    <property type="component" value="Chromosome"/>
</dbReference>